<gene>
    <name evidence="3" type="ORF">AKJ08_3111</name>
</gene>
<name>A0A0K1PI05_9BACT</name>
<keyword evidence="4" id="KW-1185">Reference proteome</keyword>
<evidence type="ECO:0000256" key="1">
    <source>
        <dbReference type="ARBA" id="ARBA00004167"/>
    </source>
</evidence>
<dbReference type="PATRIC" id="fig|1391653.3.peg.3250"/>
<accession>A0A0K1PI05</accession>
<dbReference type="InterPro" id="IPR036013">
    <property type="entry name" value="Band_7/SPFH_dom_sf"/>
</dbReference>
<reference evidence="3 4" key="1">
    <citation type="submission" date="2015-08" db="EMBL/GenBank/DDBJ databases">
        <authorList>
            <person name="Babu N.S."/>
            <person name="Beckwith C.J."/>
            <person name="Beseler K.G."/>
            <person name="Brison A."/>
            <person name="Carone J.V."/>
            <person name="Caskin T.P."/>
            <person name="Diamond M."/>
            <person name="Durham M.E."/>
            <person name="Foxe J.M."/>
            <person name="Go M."/>
            <person name="Henderson B.A."/>
            <person name="Jones I.B."/>
            <person name="McGettigan J.A."/>
            <person name="Micheletti S.J."/>
            <person name="Nasrallah M.E."/>
            <person name="Ortiz D."/>
            <person name="Piller C.R."/>
            <person name="Privatt S.R."/>
            <person name="Schneider S.L."/>
            <person name="Sharp S."/>
            <person name="Smith T.C."/>
            <person name="Stanton J.D."/>
            <person name="Ullery H.E."/>
            <person name="Wilson R.J."/>
            <person name="Serrano M.G."/>
            <person name="Buck G."/>
            <person name="Lee V."/>
            <person name="Wang Y."/>
            <person name="Carvalho R."/>
            <person name="Voegtly L."/>
            <person name="Shi R."/>
            <person name="Duckworth R."/>
            <person name="Johnson A."/>
            <person name="Loviza R."/>
            <person name="Walstead R."/>
            <person name="Shah Z."/>
            <person name="Kiflezghi M."/>
            <person name="Wade K."/>
            <person name="Ball S.L."/>
            <person name="Bradley K.W."/>
            <person name="Asai D.J."/>
            <person name="Bowman C.A."/>
            <person name="Russell D.A."/>
            <person name="Pope W.H."/>
            <person name="Jacobs-Sera D."/>
            <person name="Hendrix R.W."/>
            <person name="Hatfull G.F."/>
        </authorList>
    </citation>
    <scope>NUCLEOTIDE SEQUENCE [LARGE SCALE GENOMIC DNA]</scope>
    <source>
        <strain evidence="3 4">DSM 27710</strain>
    </source>
</reference>
<proteinExistence type="predicted"/>
<comment type="subcellular location">
    <subcellularLocation>
        <location evidence="1">Membrane</location>
        <topology evidence="1">Single-pass membrane protein</topology>
    </subcellularLocation>
</comment>
<dbReference type="STRING" id="1391653.AKJ08_3111"/>
<dbReference type="Pfam" id="PF01145">
    <property type="entry name" value="Band_7"/>
    <property type="match status" value="1"/>
</dbReference>
<dbReference type="SMART" id="SM00244">
    <property type="entry name" value="PHB"/>
    <property type="match status" value="1"/>
</dbReference>
<dbReference type="GO" id="GO:0016020">
    <property type="term" value="C:membrane"/>
    <property type="evidence" value="ECO:0007669"/>
    <property type="project" value="UniProtKB-SubCell"/>
</dbReference>
<dbReference type="AlphaFoldDB" id="A0A0K1PI05"/>
<evidence type="ECO:0000313" key="3">
    <source>
        <dbReference type="EMBL" id="AKU92724.1"/>
    </source>
</evidence>
<evidence type="ECO:0000259" key="2">
    <source>
        <dbReference type="SMART" id="SM00244"/>
    </source>
</evidence>
<dbReference type="Gene3D" id="3.30.479.30">
    <property type="entry name" value="Band 7 domain"/>
    <property type="match status" value="1"/>
</dbReference>
<dbReference type="Proteomes" id="UP000055590">
    <property type="component" value="Chromosome"/>
</dbReference>
<dbReference type="KEGG" id="vin:AKJ08_3111"/>
<dbReference type="SUPFAM" id="SSF117892">
    <property type="entry name" value="Band 7/SPFH domain"/>
    <property type="match status" value="1"/>
</dbReference>
<dbReference type="EMBL" id="CP012332">
    <property type="protein sequence ID" value="AKU92724.1"/>
    <property type="molecule type" value="Genomic_DNA"/>
</dbReference>
<sequence length="459" mass="50074">MIVVPLFAFAVLTITILKLRTVVPTNMVHIVQSKAGAVSYGRSSKSGNVYYAWPSWLPIIGVVVSRLPEANFSVSLTDYEAYDSRRLPFVVDVTSFFRISDSSMAATRIDHYQELANQLKAILQGSVRRILATHTLEEIMEARGSLGQAFTGEVDSQLREWGVTTVKTIEFMDIRDARGSEVISKIMEKDKSRIDKESRVAVAENNRAAEAAEIEASREIELRQQEKKQQIGIRTAEQERIVGIEREKAKQEVQASAKTTAEREMEVMKVQEVKKAEIQKETAIIAARRAAEMQVVDAEAARKVVELKAEGELAATMREAEGIAAKAEGALAATMREAEGIAAKGKANAEAQEKMLMAPVTAQITLAEKIGKDEGYQKYLVTIEQVKADQAVGIALAQAMSAAKMTIVANGSDVQSGARSLMDTFGAKLGSNIVQLLETVTATDKGRAAVNSVLPEVRD</sequence>
<protein>
    <submittedName>
        <fullName evidence="3">Inner membrane protein YqiK</fullName>
    </submittedName>
</protein>
<evidence type="ECO:0000313" key="4">
    <source>
        <dbReference type="Proteomes" id="UP000055590"/>
    </source>
</evidence>
<organism evidence="3 4">
    <name type="scientific">Vulgatibacter incomptus</name>
    <dbReference type="NCBI Taxonomy" id="1391653"/>
    <lineage>
        <taxon>Bacteria</taxon>
        <taxon>Pseudomonadati</taxon>
        <taxon>Myxococcota</taxon>
        <taxon>Myxococcia</taxon>
        <taxon>Myxococcales</taxon>
        <taxon>Cystobacterineae</taxon>
        <taxon>Vulgatibacteraceae</taxon>
        <taxon>Vulgatibacter</taxon>
    </lineage>
</organism>
<dbReference type="InterPro" id="IPR001107">
    <property type="entry name" value="Band_7"/>
</dbReference>
<feature type="domain" description="Band 7" evidence="2">
    <location>
        <begin position="18"/>
        <end position="191"/>
    </location>
</feature>